<feature type="transmembrane region" description="Helical" evidence="1">
    <location>
        <begin position="94"/>
        <end position="113"/>
    </location>
</feature>
<sequence>MPPLSLQSFAKIVYVIKILLCAILITVLSICFNQDQVSHLFLWGSLTAFLSIQADINRKVNFSQVIGNLIGSSIGVCIWLLISHFSKQHSYINIEYWLLILGIVLTTTTCILLKHAEYCGIALSGLLIVTVYDVTHNTFEGALWRILFCVVGCLVAYITDAVVRYFIPHLKNGLYK</sequence>
<feature type="transmembrane region" description="Helical" evidence="1">
    <location>
        <begin position="142"/>
        <end position="167"/>
    </location>
</feature>
<gene>
    <name evidence="2" type="ORF">SAMN05421733_1143</name>
</gene>
<proteinExistence type="predicted"/>
<keyword evidence="1" id="KW-0812">Transmembrane</keyword>
<protein>
    <recommendedName>
        <fullName evidence="4">Fusaric acid resistance protein-like</fullName>
    </recommendedName>
</protein>
<evidence type="ECO:0008006" key="4">
    <source>
        <dbReference type="Google" id="ProtNLM"/>
    </source>
</evidence>
<organism evidence="2 3">
    <name type="scientific">Acinetobacter boissieri</name>
    <dbReference type="NCBI Taxonomy" id="1219383"/>
    <lineage>
        <taxon>Bacteria</taxon>
        <taxon>Pseudomonadati</taxon>
        <taxon>Pseudomonadota</taxon>
        <taxon>Gammaproteobacteria</taxon>
        <taxon>Moraxellales</taxon>
        <taxon>Moraxellaceae</taxon>
        <taxon>Acinetobacter</taxon>
    </lineage>
</organism>
<evidence type="ECO:0000256" key="1">
    <source>
        <dbReference type="SAM" id="Phobius"/>
    </source>
</evidence>
<keyword evidence="1" id="KW-0472">Membrane</keyword>
<evidence type="ECO:0000313" key="3">
    <source>
        <dbReference type="Proteomes" id="UP000242501"/>
    </source>
</evidence>
<dbReference type="EMBL" id="FMYL01000014">
    <property type="protein sequence ID" value="SDC25116.1"/>
    <property type="molecule type" value="Genomic_DNA"/>
</dbReference>
<accession>A0A1G6K472</accession>
<name>A0A1G6K472_9GAMM</name>
<keyword evidence="1" id="KW-1133">Transmembrane helix</keyword>
<feature type="transmembrane region" description="Helical" evidence="1">
    <location>
        <begin position="65"/>
        <end position="82"/>
    </location>
</feature>
<dbReference type="OrthoDB" id="6691917at2"/>
<reference evidence="3" key="1">
    <citation type="submission" date="2016-09" db="EMBL/GenBank/DDBJ databases">
        <authorList>
            <person name="Varghese N."/>
            <person name="Submissions S."/>
        </authorList>
    </citation>
    <scope>NUCLEOTIDE SEQUENCE [LARGE SCALE GENOMIC DNA]</scope>
    <source>
        <strain evidence="3">ANC 4422</strain>
    </source>
</reference>
<dbReference type="RefSeq" id="WP_092749905.1">
    <property type="nucleotide sequence ID" value="NZ_FMYL01000014.1"/>
</dbReference>
<dbReference type="AlphaFoldDB" id="A0A1G6K472"/>
<feature type="transmembrane region" description="Helical" evidence="1">
    <location>
        <begin position="12"/>
        <end position="30"/>
    </location>
</feature>
<dbReference type="STRING" id="1219383.SAMN05421733_1143"/>
<keyword evidence="3" id="KW-1185">Reference proteome</keyword>
<dbReference type="Proteomes" id="UP000242501">
    <property type="component" value="Unassembled WGS sequence"/>
</dbReference>
<evidence type="ECO:0000313" key="2">
    <source>
        <dbReference type="EMBL" id="SDC25116.1"/>
    </source>
</evidence>